<feature type="transmembrane region" description="Helical" evidence="1">
    <location>
        <begin position="169"/>
        <end position="185"/>
    </location>
</feature>
<dbReference type="Proteomes" id="UP000244937">
    <property type="component" value="Chromosome"/>
</dbReference>
<dbReference type="PANTHER" id="PTHR38454:SF1">
    <property type="entry name" value="INTEGRAL MEMBRANE PROTEIN"/>
    <property type="match status" value="1"/>
</dbReference>
<accession>A0A2S1SJ53</accession>
<dbReference type="EMBL" id="CP029187">
    <property type="protein sequence ID" value="AWI26372.1"/>
    <property type="molecule type" value="Genomic_DNA"/>
</dbReference>
<feature type="transmembrane region" description="Helical" evidence="1">
    <location>
        <begin position="450"/>
        <end position="467"/>
    </location>
</feature>
<feature type="transmembrane region" description="Helical" evidence="1">
    <location>
        <begin position="147"/>
        <end position="164"/>
    </location>
</feature>
<feature type="transmembrane region" description="Helical" evidence="1">
    <location>
        <begin position="409"/>
        <end position="429"/>
    </location>
</feature>
<name>A0A2S1SJ53_9FLAO</name>
<dbReference type="OrthoDB" id="9772884at2"/>
<proteinExistence type="predicted"/>
<feature type="transmembrane region" description="Helical" evidence="1">
    <location>
        <begin position="219"/>
        <end position="242"/>
    </location>
</feature>
<evidence type="ECO:0008006" key="4">
    <source>
        <dbReference type="Google" id="ProtNLM"/>
    </source>
</evidence>
<dbReference type="InterPro" id="IPR018580">
    <property type="entry name" value="Uncharacterised_YfhO"/>
</dbReference>
<keyword evidence="1" id="KW-1133">Transmembrane helix</keyword>
<feature type="transmembrane region" description="Helical" evidence="1">
    <location>
        <begin position="795"/>
        <end position="814"/>
    </location>
</feature>
<organism evidence="2 3">
    <name type="scientific">Flavobacterium pallidum</name>
    <dbReference type="NCBI Taxonomy" id="2172098"/>
    <lineage>
        <taxon>Bacteria</taxon>
        <taxon>Pseudomonadati</taxon>
        <taxon>Bacteroidota</taxon>
        <taxon>Flavobacteriia</taxon>
        <taxon>Flavobacteriales</taxon>
        <taxon>Flavobacteriaceae</taxon>
        <taxon>Flavobacterium</taxon>
    </lineage>
</organism>
<evidence type="ECO:0000313" key="3">
    <source>
        <dbReference type="Proteomes" id="UP000244937"/>
    </source>
</evidence>
<dbReference type="Pfam" id="PF09586">
    <property type="entry name" value="YfhO"/>
    <property type="match status" value="1"/>
</dbReference>
<feature type="transmembrane region" description="Helical" evidence="1">
    <location>
        <begin position="98"/>
        <end position="115"/>
    </location>
</feature>
<dbReference type="RefSeq" id="WP_108904150.1">
    <property type="nucleotide sequence ID" value="NZ_CP029187.1"/>
</dbReference>
<feature type="transmembrane region" description="Helical" evidence="1">
    <location>
        <begin position="497"/>
        <end position="515"/>
    </location>
</feature>
<keyword evidence="1" id="KW-0812">Transmembrane</keyword>
<feature type="transmembrane region" description="Helical" evidence="1">
    <location>
        <begin position="347"/>
        <end position="365"/>
    </location>
</feature>
<gene>
    <name evidence="2" type="ORF">HYN49_10930</name>
</gene>
<reference evidence="2 3" key="1">
    <citation type="submission" date="2018-05" db="EMBL/GenBank/DDBJ databases">
        <title>Genome sequencing of Flavobacterium sp. HYN0049.</title>
        <authorList>
            <person name="Yi H."/>
            <person name="Baek C."/>
        </authorList>
    </citation>
    <scope>NUCLEOTIDE SEQUENCE [LARGE SCALE GENOMIC DNA]</scope>
    <source>
        <strain evidence="2 3">HYN0049</strain>
    </source>
</reference>
<feature type="transmembrane region" description="Helical" evidence="1">
    <location>
        <begin position="522"/>
        <end position="539"/>
    </location>
</feature>
<sequence>MKILNRFFPHALAIFGFVLISLVYFYPVLQQKAILQSDIQQYTGMAKEQNDFRAQENAEPFWTNSSFGGMPTYQLGANYPHNYVKKIDAVLRFLPRPADYLFLYFLGFYGLLLVMKTDPLKAFFGALAFGFSTYFIVILGVGHNAKAHAIAYMPLVVAGTILVFRKRYIYGALLTMVAVALEINANHFQMTYYLLILLLAITTYFIYKFAKAKEYRPLMICFASLAGAVLLAVGANATGLLATAEYTSFSMRSKSELTFKPDGNKHEETSMPRDYITQYSYGIAESFDLIAPGLFGGSNGEKLGPDSKVVQYLQTQPVAEGQYLSRDEAVKYAADGMPVYWGDQPGVAAPAYIGAIVFFLCVIGLFNDKRKIKYAFLAGAIVSLMLSWGKNFPALTDFFIDHVPMYDKFRAVSSIQVVLELCMPVLAVMGLKSYFESDKETQWNSLKKSAIVSLGLLVLLLVCKGMFRFTSINDEGMDPAFIDAITQDRKALYSSDLWRSILLIAISGGILWMHMKGKLSNMIAVILVGVLMVGDLVLVDKRYVSSDKFVDKYQVEHPFEPSQADQEILKDKSNYRVYDIQGRMQAKASYFHKSIGGYSAVRPRRLDEVIDYQIDTKLSKLAEIIDPETLSLKTSIPALDMLNVKYLIVATRDGELPVTNPFANGNAWFVSSAKTVASADDEMKSLTKDDLKNQAVVNTTAFPEFRATTFTKDSTATITLEASKSNYLKYKTSNSANGLAVFSEIYYPKGWNAYVDGKATSHFRADYVLRAMEIPAGQHTVEFKFEPQVVKTGSLISLVSAALMLLLLIGGIYVENKKQTKPA</sequence>
<feature type="transmembrane region" description="Helical" evidence="1">
    <location>
        <begin position="7"/>
        <end position="26"/>
    </location>
</feature>
<dbReference type="PANTHER" id="PTHR38454">
    <property type="entry name" value="INTEGRAL MEMBRANE PROTEIN-RELATED"/>
    <property type="match status" value="1"/>
</dbReference>
<evidence type="ECO:0000313" key="2">
    <source>
        <dbReference type="EMBL" id="AWI26372.1"/>
    </source>
</evidence>
<evidence type="ECO:0000256" key="1">
    <source>
        <dbReference type="SAM" id="Phobius"/>
    </source>
</evidence>
<keyword evidence="3" id="KW-1185">Reference proteome</keyword>
<dbReference type="KEGG" id="fpal:HYN49_10930"/>
<feature type="transmembrane region" description="Helical" evidence="1">
    <location>
        <begin position="372"/>
        <end position="389"/>
    </location>
</feature>
<protein>
    <recommendedName>
        <fullName evidence="4">YfhO family protein</fullName>
    </recommendedName>
</protein>
<feature type="transmembrane region" description="Helical" evidence="1">
    <location>
        <begin position="122"/>
        <end position="141"/>
    </location>
</feature>
<keyword evidence="1" id="KW-0472">Membrane</keyword>
<dbReference type="AlphaFoldDB" id="A0A2S1SJ53"/>
<feature type="transmembrane region" description="Helical" evidence="1">
    <location>
        <begin position="191"/>
        <end position="207"/>
    </location>
</feature>